<dbReference type="PROSITE" id="PS50888">
    <property type="entry name" value="BHLH"/>
    <property type="match status" value="1"/>
</dbReference>
<keyword evidence="2" id="KW-0805">Transcription regulation</keyword>
<feature type="region of interest" description="Disordered" evidence="6">
    <location>
        <begin position="506"/>
        <end position="542"/>
    </location>
</feature>
<proteinExistence type="inferred from homology"/>
<dbReference type="OrthoDB" id="2017571at2759"/>
<dbReference type="GO" id="GO:0046983">
    <property type="term" value="F:protein dimerization activity"/>
    <property type="evidence" value="ECO:0007669"/>
    <property type="project" value="InterPro"/>
</dbReference>
<evidence type="ECO:0000256" key="1">
    <source>
        <dbReference type="ARBA" id="ARBA00005510"/>
    </source>
</evidence>
<dbReference type="Proteomes" id="UP001085076">
    <property type="component" value="Miscellaneous, Linkage group lg01"/>
</dbReference>
<dbReference type="SUPFAM" id="SSF47459">
    <property type="entry name" value="HLH, helix-loop-helix DNA-binding domain"/>
    <property type="match status" value="1"/>
</dbReference>
<evidence type="ECO:0000256" key="6">
    <source>
        <dbReference type="SAM" id="MobiDB-lite"/>
    </source>
</evidence>
<feature type="compositionally biased region" description="Basic and acidic residues" evidence="6">
    <location>
        <begin position="522"/>
        <end position="542"/>
    </location>
</feature>
<feature type="compositionally biased region" description="Polar residues" evidence="6">
    <location>
        <begin position="289"/>
        <end position="303"/>
    </location>
</feature>
<comment type="similarity">
    <text evidence="1">Belongs to the bHLH protein family.</text>
</comment>
<sequence>MDDNSIGGHVELDDAFFASSSETSLNNLDVLSSATLGFDLEALSSQHLDWMNPFQDMFSNGDSMIHNLRSTSNLSSGSLNPEEVMSSQSSSNPADTKCKTKMKRKHDESNSSVSDRGFRVSFGDDSMLASNESSEYKIDAEAIVQVKEMIYRAAALRPVNIGQFEEAGEKPKRKNVKISSDPQTVAARQRRERISERLRVLQRLVPGGTKMDTASMLDEAANYLKFLKSQVTALQTLAMKLGEEKGMGPLFPRLHVNDADKGGPRAPPRNKMALYEQLSVPSKRFNPGPVSSLSLPPYSNNGSTMGGLSASSSQDGRHERSVFSPFYMPLHPPAHSVENVHSCCSSDGMNFNGTTIQPERRLMMHANSRSLDASGSVAECGSVHQHDSLFGKKLLGDKLDANDNERSQSEQRREKGFTIKKQKKSVPFLHIRENLAGPSNTHKVSPEQDLSKTIKLNESSHVESSHVGSEVQYKKSCGNAASVRNKCLNDNGSRDALRDKSESFSKFSLDDNGQSQNVAVDHNQERDDKASGSPKLRDAERNEACDAPLVDSLSVREVSLDDIVGSIGPKHFWNTRSAIVNQQRVFAIQVFELHRLIKVQKLIAASPNILLEGNHCLNKSSQKVPPEIMHQESLLKIQAVTARQKDDLQEPDQDVGGLTVRMERMVGLPPRPSHEVGLHRGVNAQYPQTSSHPGNPPPVPVACGQKPSVGCFYPLGYQWFVPFMPPFQGLVYRPCTSPVYGSCCPLSTHPVTGNFMNPAYGIPTSHQQPNIVVPPAVKQASTCNMANPKNESISGCLRKFQVSKESEPKGSTEAVSGRIQKFQASKESELQGSAASSSCKKVQVEGRDALPLFSVSSVLKAPSGSCGSDNQPRVIKAVPHSARSAPELAARIFQSIQEGRQQHGT</sequence>
<evidence type="ECO:0000256" key="3">
    <source>
        <dbReference type="ARBA" id="ARBA00023125"/>
    </source>
</evidence>
<gene>
    <name evidence="8" type="ORF">J5N97_004886</name>
</gene>
<keyword evidence="5" id="KW-0539">Nucleus</keyword>
<dbReference type="InterPro" id="IPR011598">
    <property type="entry name" value="bHLH_dom"/>
</dbReference>
<name>A0A9D5D9F3_9LILI</name>
<dbReference type="InterPro" id="IPR039319">
    <property type="entry name" value="ELF3-like"/>
</dbReference>
<dbReference type="PANTHER" id="PTHR34281">
    <property type="entry name" value="PROTEIN EARLY FLOWERING 3"/>
    <property type="match status" value="1"/>
</dbReference>
<evidence type="ECO:0000313" key="8">
    <source>
        <dbReference type="EMBL" id="KAJ0986530.1"/>
    </source>
</evidence>
<evidence type="ECO:0000256" key="4">
    <source>
        <dbReference type="ARBA" id="ARBA00023163"/>
    </source>
</evidence>
<evidence type="ECO:0000256" key="2">
    <source>
        <dbReference type="ARBA" id="ARBA00023015"/>
    </source>
</evidence>
<dbReference type="InterPro" id="IPR036638">
    <property type="entry name" value="HLH_DNA-bd_sf"/>
</dbReference>
<dbReference type="GO" id="GO:0003677">
    <property type="term" value="F:DNA binding"/>
    <property type="evidence" value="ECO:0007669"/>
    <property type="project" value="UniProtKB-KW"/>
</dbReference>
<protein>
    <recommendedName>
        <fullName evidence="7">BHLH domain-containing protein</fullName>
    </recommendedName>
</protein>
<organism evidence="8 9">
    <name type="scientific">Dioscorea zingiberensis</name>
    <dbReference type="NCBI Taxonomy" id="325984"/>
    <lineage>
        <taxon>Eukaryota</taxon>
        <taxon>Viridiplantae</taxon>
        <taxon>Streptophyta</taxon>
        <taxon>Embryophyta</taxon>
        <taxon>Tracheophyta</taxon>
        <taxon>Spermatophyta</taxon>
        <taxon>Magnoliopsida</taxon>
        <taxon>Liliopsida</taxon>
        <taxon>Dioscoreales</taxon>
        <taxon>Dioscoreaceae</taxon>
        <taxon>Dioscorea</taxon>
    </lineage>
</organism>
<dbReference type="CDD" id="cd11454">
    <property type="entry name" value="bHLH_AtIND_like"/>
    <property type="match status" value="1"/>
</dbReference>
<dbReference type="Gene3D" id="4.10.280.10">
    <property type="entry name" value="Helix-loop-helix DNA-binding domain"/>
    <property type="match status" value="1"/>
</dbReference>
<comment type="caution">
    <text evidence="8">The sequence shown here is derived from an EMBL/GenBank/DDBJ whole genome shotgun (WGS) entry which is preliminary data.</text>
</comment>
<keyword evidence="9" id="KW-1185">Reference proteome</keyword>
<dbReference type="FunFam" id="4.10.280.10:FF:000053">
    <property type="entry name" value="BHLH transcription factor"/>
    <property type="match status" value="1"/>
</dbReference>
<dbReference type="GO" id="GO:2000028">
    <property type="term" value="P:regulation of photoperiodism, flowering"/>
    <property type="evidence" value="ECO:0007669"/>
    <property type="project" value="InterPro"/>
</dbReference>
<dbReference type="SMART" id="SM00353">
    <property type="entry name" value="HLH"/>
    <property type="match status" value="1"/>
</dbReference>
<feature type="region of interest" description="Disordered" evidence="6">
    <location>
        <begin position="285"/>
        <end position="319"/>
    </location>
</feature>
<dbReference type="EMBL" id="JAGGNH010000001">
    <property type="protein sequence ID" value="KAJ0986530.1"/>
    <property type="molecule type" value="Genomic_DNA"/>
</dbReference>
<feature type="compositionally biased region" description="Polar residues" evidence="6">
    <location>
        <begin position="69"/>
        <end position="94"/>
    </location>
</feature>
<dbReference type="PANTHER" id="PTHR34281:SF2">
    <property type="entry name" value="PROTEIN EARLY FLOWERING 3"/>
    <property type="match status" value="1"/>
</dbReference>
<evidence type="ECO:0000259" key="7">
    <source>
        <dbReference type="PROSITE" id="PS50888"/>
    </source>
</evidence>
<evidence type="ECO:0000313" key="9">
    <source>
        <dbReference type="Proteomes" id="UP001085076"/>
    </source>
</evidence>
<reference evidence="8" key="2">
    <citation type="journal article" date="2022" name="Hortic Res">
        <title>The genome of Dioscorea zingiberensis sheds light on the biosynthesis, origin and evolution of the medicinally important diosgenin saponins.</title>
        <authorList>
            <person name="Li Y."/>
            <person name="Tan C."/>
            <person name="Li Z."/>
            <person name="Guo J."/>
            <person name="Li S."/>
            <person name="Chen X."/>
            <person name="Wang C."/>
            <person name="Dai X."/>
            <person name="Yang H."/>
            <person name="Song W."/>
            <person name="Hou L."/>
            <person name="Xu J."/>
            <person name="Tong Z."/>
            <person name="Xu A."/>
            <person name="Yuan X."/>
            <person name="Wang W."/>
            <person name="Yang Q."/>
            <person name="Chen L."/>
            <person name="Sun Z."/>
            <person name="Wang K."/>
            <person name="Pan B."/>
            <person name="Chen J."/>
            <person name="Bao Y."/>
            <person name="Liu F."/>
            <person name="Qi X."/>
            <person name="Gang D.R."/>
            <person name="Wen J."/>
            <person name="Li J."/>
        </authorList>
    </citation>
    <scope>NUCLEOTIDE SEQUENCE</scope>
    <source>
        <strain evidence="8">Dzin_1.0</strain>
    </source>
</reference>
<accession>A0A9D5D9F3</accession>
<evidence type="ECO:0000256" key="5">
    <source>
        <dbReference type="ARBA" id="ARBA00023242"/>
    </source>
</evidence>
<keyword evidence="3" id="KW-0238">DNA-binding</keyword>
<keyword evidence="4" id="KW-0804">Transcription</keyword>
<dbReference type="Pfam" id="PF00010">
    <property type="entry name" value="HLH"/>
    <property type="match status" value="1"/>
</dbReference>
<dbReference type="AlphaFoldDB" id="A0A9D5D9F3"/>
<feature type="region of interest" description="Disordered" evidence="6">
    <location>
        <begin position="69"/>
        <end position="116"/>
    </location>
</feature>
<reference evidence="8" key="1">
    <citation type="submission" date="2021-03" db="EMBL/GenBank/DDBJ databases">
        <authorList>
            <person name="Li Z."/>
            <person name="Yang C."/>
        </authorList>
    </citation>
    <scope>NUCLEOTIDE SEQUENCE</scope>
    <source>
        <strain evidence="8">Dzin_1.0</strain>
        <tissue evidence="8">Leaf</tissue>
    </source>
</reference>
<feature type="domain" description="BHLH" evidence="7">
    <location>
        <begin position="178"/>
        <end position="227"/>
    </location>
</feature>